<proteinExistence type="predicted"/>
<evidence type="ECO:0000256" key="3">
    <source>
        <dbReference type="ARBA" id="ARBA00022692"/>
    </source>
</evidence>
<dbReference type="PANTHER" id="PTHR30294">
    <property type="entry name" value="MEMBRANE COMPONENT OF ABC TRANSPORTER YHHJ-RELATED"/>
    <property type="match status" value="1"/>
</dbReference>
<organism evidence="8 9">
    <name type="scientific">Alkalimonas amylolytica</name>
    <dbReference type="NCBI Taxonomy" id="152573"/>
    <lineage>
        <taxon>Bacteria</taxon>
        <taxon>Pseudomonadati</taxon>
        <taxon>Pseudomonadota</taxon>
        <taxon>Gammaproteobacteria</taxon>
        <taxon>Alkalimonas</taxon>
    </lineage>
</organism>
<dbReference type="OrthoDB" id="9803577at2"/>
<dbReference type="Gene3D" id="3.40.1710.10">
    <property type="entry name" value="abc type-2 transporter like domain"/>
    <property type="match status" value="1"/>
</dbReference>
<feature type="transmembrane region" description="Helical" evidence="6">
    <location>
        <begin position="297"/>
        <end position="320"/>
    </location>
</feature>
<sequence length="389" mass="42749">MSAFRRSLARELAHLQHDQGDRFLTLWLMPALCLFVWWIFSAGQPEQLPIAVLDQDRSSLSRQLIRLVDAAPGVAVTLSADDSKAAVDALRQRQVYGLLILPQDMQDDVYRGQPAELVLQLNSQYTTYASTLQRGIQQAILTAAAAISADRLQRLGIFADASLNTVMPVQVLATPLYNEGPNYEVFLAATLIPALFQILAMVLTVSAIGRELRDGTAQGWLDTANGSVAIALCSKLLPYLTVFCLYGAGYVWFFQQLVPHSYTGSALSIWLSFVLMNAAAMAIGVLLVALTRNFRMALSLAGFYSAPAFAYSGQAFPLVAMPELAQYWASILPLTHWLKIYNQQWLAAAPFVMASTPWLILLSIFLLGSLVGSLLLKRSGFKPENWGAR</sequence>
<dbReference type="InterPro" id="IPR051449">
    <property type="entry name" value="ABC-2_transporter_component"/>
</dbReference>
<dbReference type="GO" id="GO:0140359">
    <property type="term" value="F:ABC-type transporter activity"/>
    <property type="evidence" value="ECO:0007669"/>
    <property type="project" value="InterPro"/>
</dbReference>
<evidence type="ECO:0000256" key="1">
    <source>
        <dbReference type="ARBA" id="ARBA00004651"/>
    </source>
</evidence>
<reference evidence="8 9" key="1">
    <citation type="submission" date="2016-10" db="EMBL/GenBank/DDBJ databases">
        <authorList>
            <person name="de Groot N.N."/>
        </authorList>
    </citation>
    <scope>NUCLEOTIDE SEQUENCE [LARGE SCALE GENOMIC DNA]</scope>
    <source>
        <strain evidence="8 9">CGMCC 1.3430</strain>
    </source>
</reference>
<name>A0A1H4AUP2_ALKAM</name>
<keyword evidence="4 6" id="KW-1133">Transmembrane helix</keyword>
<protein>
    <submittedName>
        <fullName evidence="8">ABC-2 type transport system permease protein</fullName>
    </submittedName>
</protein>
<keyword evidence="9" id="KW-1185">Reference proteome</keyword>
<feature type="transmembrane region" description="Helical" evidence="6">
    <location>
        <begin position="267"/>
        <end position="290"/>
    </location>
</feature>
<gene>
    <name evidence="8" type="ORF">SAMN04488051_10333</name>
</gene>
<evidence type="ECO:0000256" key="6">
    <source>
        <dbReference type="SAM" id="Phobius"/>
    </source>
</evidence>
<comment type="subcellular location">
    <subcellularLocation>
        <location evidence="1">Cell membrane</location>
        <topology evidence="1">Multi-pass membrane protein</topology>
    </subcellularLocation>
</comment>
<evidence type="ECO:0000313" key="8">
    <source>
        <dbReference type="EMBL" id="SEA39518.1"/>
    </source>
</evidence>
<feature type="transmembrane region" description="Helical" evidence="6">
    <location>
        <begin position="21"/>
        <end position="40"/>
    </location>
</feature>
<feature type="transmembrane region" description="Helical" evidence="6">
    <location>
        <begin position="236"/>
        <end position="255"/>
    </location>
</feature>
<dbReference type="Pfam" id="PF12698">
    <property type="entry name" value="ABC2_membrane_3"/>
    <property type="match status" value="1"/>
</dbReference>
<keyword evidence="2" id="KW-1003">Cell membrane</keyword>
<dbReference type="AlphaFoldDB" id="A0A1H4AUP2"/>
<dbReference type="PANTHER" id="PTHR30294:SF47">
    <property type="entry name" value="INNER MEMBRANE TRANSPORT PERMEASE YHHJ"/>
    <property type="match status" value="1"/>
</dbReference>
<dbReference type="EMBL" id="FNRM01000003">
    <property type="protein sequence ID" value="SEA39518.1"/>
    <property type="molecule type" value="Genomic_DNA"/>
</dbReference>
<evidence type="ECO:0000313" key="9">
    <source>
        <dbReference type="Proteomes" id="UP000198773"/>
    </source>
</evidence>
<dbReference type="GO" id="GO:0005886">
    <property type="term" value="C:plasma membrane"/>
    <property type="evidence" value="ECO:0007669"/>
    <property type="project" value="UniProtKB-SubCell"/>
</dbReference>
<feature type="domain" description="ABC-2 type transporter transmembrane" evidence="7">
    <location>
        <begin position="23"/>
        <end position="367"/>
    </location>
</feature>
<evidence type="ECO:0000259" key="7">
    <source>
        <dbReference type="Pfam" id="PF12698"/>
    </source>
</evidence>
<evidence type="ECO:0000256" key="4">
    <source>
        <dbReference type="ARBA" id="ARBA00022989"/>
    </source>
</evidence>
<evidence type="ECO:0000256" key="5">
    <source>
        <dbReference type="ARBA" id="ARBA00023136"/>
    </source>
</evidence>
<feature type="transmembrane region" description="Helical" evidence="6">
    <location>
        <begin position="358"/>
        <end position="376"/>
    </location>
</feature>
<keyword evidence="5 6" id="KW-0472">Membrane</keyword>
<keyword evidence="3 6" id="KW-0812">Transmembrane</keyword>
<accession>A0A1H4AUP2</accession>
<evidence type="ECO:0000256" key="2">
    <source>
        <dbReference type="ARBA" id="ARBA00022475"/>
    </source>
</evidence>
<dbReference type="InterPro" id="IPR013525">
    <property type="entry name" value="ABC2_TM"/>
</dbReference>
<dbReference type="STRING" id="152573.SAMN04488051_10333"/>
<dbReference type="RefSeq" id="WP_091341167.1">
    <property type="nucleotide sequence ID" value="NZ_FNRM01000003.1"/>
</dbReference>
<dbReference type="Proteomes" id="UP000198773">
    <property type="component" value="Unassembled WGS sequence"/>
</dbReference>
<feature type="transmembrane region" description="Helical" evidence="6">
    <location>
        <begin position="185"/>
        <end position="208"/>
    </location>
</feature>